<organism evidence="3 4">
    <name type="scientific">Oryza sativa subsp. indica</name>
    <name type="common">Rice</name>
    <dbReference type="NCBI Taxonomy" id="39946"/>
    <lineage>
        <taxon>Eukaryota</taxon>
        <taxon>Viridiplantae</taxon>
        <taxon>Streptophyta</taxon>
        <taxon>Embryophyta</taxon>
        <taxon>Tracheophyta</taxon>
        <taxon>Spermatophyta</taxon>
        <taxon>Magnoliopsida</taxon>
        <taxon>Liliopsida</taxon>
        <taxon>Poales</taxon>
        <taxon>Poaceae</taxon>
        <taxon>BOP clade</taxon>
        <taxon>Oryzoideae</taxon>
        <taxon>Oryzeae</taxon>
        <taxon>Oryzinae</taxon>
        <taxon>Oryza</taxon>
        <taxon>Oryza sativa</taxon>
    </lineage>
</organism>
<dbReference type="PANTHER" id="PTHR47718">
    <property type="entry name" value="OS01G0519700 PROTEIN"/>
    <property type="match status" value="1"/>
</dbReference>
<evidence type="ECO:0000313" key="3">
    <source>
        <dbReference type="EMBL" id="EAZ00689.1"/>
    </source>
</evidence>
<protein>
    <recommendedName>
        <fullName evidence="2">FAR1 domain-containing protein</fullName>
    </recommendedName>
</protein>
<name>A2YC78_ORYSI</name>
<evidence type="ECO:0000256" key="1">
    <source>
        <dbReference type="SAM" id="MobiDB-lite"/>
    </source>
</evidence>
<evidence type="ECO:0000259" key="2">
    <source>
        <dbReference type="Pfam" id="PF03101"/>
    </source>
</evidence>
<dbReference type="Gramene" id="BGIOSGA022779-TA">
    <property type="protein sequence ID" value="BGIOSGA022779-PA"/>
    <property type="gene ID" value="BGIOSGA022779"/>
</dbReference>
<dbReference type="PANTHER" id="PTHR47718:SF13">
    <property type="entry name" value="OS09G0290500 PROTEIN"/>
    <property type="match status" value="1"/>
</dbReference>
<dbReference type="EMBL" id="CM000131">
    <property type="protein sequence ID" value="EAZ00689.1"/>
    <property type="molecule type" value="Genomic_DNA"/>
</dbReference>
<dbReference type="HOGENOM" id="CLU_1158015_0_0_1"/>
<evidence type="ECO:0000313" key="4">
    <source>
        <dbReference type="Proteomes" id="UP000007015"/>
    </source>
</evidence>
<dbReference type="InterPro" id="IPR004330">
    <property type="entry name" value="FAR1_DNA_bnd_dom"/>
</dbReference>
<dbReference type="Proteomes" id="UP000007015">
    <property type="component" value="Chromosome 6"/>
</dbReference>
<feature type="domain" description="FAR1" evidence="2">
    <location>
        <begin position="95"/>
        <end position="181"/>
    </location>
</feature>
<accession>A2YC78</accession>
<keyword evidence="4" id="KW-1185">Reference proteome</keyword>
<dbReference type="STRING" id="39946.A2YC78"/>
<gene>
    <name evidence="3" type="ORF">OsI_22709</name>
</gene>
<reference evidence="3 4" key="1">
    <citation type="journal article" date="2005" name="PLoS Biol.">
        <title>The genomes of Oryza sativa: a history of duplications.</title>
        <authorList>
            <person name="Yu J."/>
            <person name="Wang J."/>
            <person name="Lin W."/>
            <person name="Li S."/>
            <person name="Li H."/>
            <person name="Zhou J."/>
            <person name="Ni P."/>
            <person name="Dong W."/>
            <person name="Hu S."/>
            <person name="Zeng C."/>
            <person name="Zhang J."/>
            <person name="Zhang Y."/>
            <person name="Li R."/>
            <person name="Xu Z."/>
            <person name="Li S."/>
            <person name="Li X."/>
            <person name="Zheng H."/>
            <person name="Cong L."/>
            <person name="Lin L."/>
            <person name="Yin J."/>
            <person name="Geng J."/>
            <person name="Li G."/>
            <person name="Shi J."/>
            <person name="Liu J."/>
            <person name="Lv H."/>
            <person name="Li J."/>
            <person name="Wang J."/>
            <person name="Deng Y."/>
            <person name="Ran L."/>
            <person name="Shi X."/>
            <person name="Wang X."/>
            <person name="Wu Q."/>
            <person name="Li C."/>
            <person name="Ren X."/>
            <person name="Wang J."/>
            <person name="Wang X."/>
            <person name="Li D."/>
            <person name="Liu D."/>
            <person name="Zhang X."/>
            <person name="Ji Z."/>
            <person name="Zhao W."/>
            <person name="Sun Y."/>
            <person name="Zhang Z."/>
            <person name="Bao J."/>
            <person name="Han Y."/>
            <person name="Dong L."/>
            <person name="Ji J."/>
            <person name="Chen P."/>
            <person name="Wu S."/>
            <person name="Liu J."/>
            <person name="Xiao Y."/>
            <person name="Bu D."/>
            <person name="Tan J."/>
            <person name="Yang L."/>
            <person name="Ye C."/>
            <person name="Zhang J."/>
            <person name="Xu J."/>
            <person name="Zhou Y."/>
            <person name="Yu Y."/>
            <person name="Zhang B."/>
            <person name="Zhuang S."/>
            <person name="Wei H."/>
            <person name="Liu B."/>
            <person name="Lei M."/>
            <person name="Yu H."/>
            <person name="Li Y."/>
            <person name="Xu H."/>
            <person name="Wei S."/>
            <person name="He X."/>
            <person name="Fang L."/>
            <person name="Zhang Z."/>
            <person name="Zhang Y."/>
            <person name="Huang X."/>
            <person name="Su Z."/>
            <person name="Tong W."/>
            <person name="Li J."/>
            <person name="Tong Z."/>
            <person name="Li S."/>
            <person name="Ye J."/>
            <person name="Wang L."/>
            <person name="Fang L."/>
            <person name="Lei T."/>
            <person name="Chen C."/>
            <person name="Chen H."/>
            <person name="Xu Z."/>
            <person name="Li H."/>
            <person name="Huang H."/>
            <person name="Zhang F."/>
            <person name="Xu H."/>
            <person name="Li N."/>
            <person name="Zhao C."/>
            <person name="Li S."/>
            <person name="Dong L."/>
            <person name="Huang Y."/>
            <person name="Li L."/>
            <person name="Xi Y."/>
            <person name="Qi Q."/>
            <person name="Li W."/>
            <person name="Zhang B."/>
            <person name="Hu W."/>
            <person name="Zhang Y."/>
            <person name="Tian X."/>
            <person name="Jiao Y."/>
            <person name="Liang X."/>
            <person name="Jin J."/>
            <person name="Gao L."/>
            <person name="Zheng W."/>
            <person name="Hao B."/>
            <person name="Liu S."/>
            <person name="Wang W."/>
            <person name="Yuan L."/>
            <person name="Cao M."/>
            <person name="McDermott J."/>
            <person name="Samudrala R."/>
            <person name="Wang J."/>
            <person name="Wong G.K."/>
            <person name="Yang H."/>
        </authorList>
    </citation>
    <scope>NUCLEOTIDE SEQUENCE [LARGE SCALE GENOMIC DNA]</scope>
    <source>
        <strain evidence="4">cv. 93-11</strain>
    </source>
</reference>
<feature type="region of interest" description="Disordered" evidence="1">
    <location>
        <begin position="1"/>
        <end position="41"/>
    </location>
</feature>
<feature type="compositionally biased region" description="Basic and acidic residues" evidence="1">
    <location>
        <begin position="1"/>
        <end position="11"/>
    </location>
</feature>
<dbReference type="Pfam" id="PF03101">
    <property type="entry name" value="FAR1"/>
    <property type="match status" value="1"/>
</dbReference>
<dbReference type="AlphaFoldDB" id="A2YC78"/>
<sequence>MRSWPAREPKIGRRTHGLPAQNPRSPSDLGSAEVRDGSLPSPLFPPSPLPVSLAITITFIHFVMLQDRHRYIMGDEMGDNLGASRSRGVCNVDCFAKDKGFSVRKNNARRNPVTTQVFQRQFTCSRQGYMRDIYVGNSNRSREPRALTRCSSTAQFEVKHDKEKGDWFVLRYVRKHSHPLAKADEVHFLRLHRKISNAVKANVMDLKEVGLRQHLVMDVMERQHGGFESTGFVSRGLYNC</sequence>
<proteinExistence type="predicted"/>